<dbReference type="AlphaFoldDB" id="A0AA47MB44"/>
<name>A0AA47MB44_MERPO</name>
<keyword evidence="1" id="KW-0479">Metal-binding</keyword>
<dbReference type="GO" id="GO:0008270">
    <property type="term" value="F:zinc ion binding"/>
    <property type="evidence" value="ECO:0007669"/>
    <property type="project" value="UniProtKB-KW"/>
</dbReference>
<dbReference type="SMART" id="SM00355">
    <property type="entry name" value="ZnF_C2H2"/>
    <property type="match status" value="2"/>
</dbReference>
<evidence type="ECO:0000313" key="4">
    <source>
        <dbReference type="EMBL" id="KAK0136817.1"/>
    </source>
</evidence>
<sequence>MTLTCFKCKRRIAGHTKQLFVHLRAVHHINSSAAYFQCCEQGCGRTFSFIRSFRRHLITHEGEHDLIEVPEDPRARHYLQAENGPPLEASGGAGSCEEGPGGAGSGEEGPGGAGSGEEGYWDDRDEEGISGRVALFLANLRSRSNITFSLLNFVVCRTTDLIGDIVERLQSKTMALLSTLGHAHSPEVGNLKQEFLSCSTPFKGLETEYKQMEYFSNCSSFIQPLEQKLPGLSYVQQRDTDSGCVRQVAVTDTYQCIPLTPLLNMILTLPGVLKAMLSWQQRKDEALQDFFDGEFCKRHPLFLNIYQFHLFFTMMTTGTHKLGFLYFTIKSLPPQLLSSLKSQFLLAVYKSDDGKTYGLDAILKPIVEELKTLENHGIVINCPDFQGVVKFTIGQVVGDNLGLNAILGYIESFSGHHCCRWCQIEKSVLKTQTSEDLVLMRNKASHKKDLEILNPSLTGLKRDSYLNQLSFYHVTDNVAPDIMHDILEGIGPYEVKLVLNSLIEKKHVTLDQINYRITSFDYGFADRRNKPSVLSKNDMRNIDGVMRQSAAQTWCLLRLLPLMVGDLVPDDCEEWQLLLLLLSCMELIFPPSLTTPVTTYLGKIIEEHHTMLLELFPNISLRPKHHFMLHYTTAIQKLGPLVQYWAMRFEAKHGFFKE</sequence>
<comment type="caution">
    <text evidence="4">The sequence shown here is derived from an EMBL/GenBank/DDBJ whole genome shotgun (WGS) entry which is preliminary data.</text>
</comment>
<dbReference type="PROSITE" id="PS50157">
    <property type="entry name" value="ZINC_FINGER_C2H2_2"/>
    <property type="match status" value="1"/>
</dbReference>
<evidence type="ECO:0000313" key="5">
    <source>
        <dbReference type="Proteomes" id="UP001174136"/>
    </source>
</evidence>
<dbReference type="InterPro" id="IPR013087">
    <property type="entry name" value="Znf_C2H2_type"/>
</dbReference>
<evidence type="ECO:0000256" key="1">
    <source>
        <dbReference type="PROSITE-ProRule" id="PRU00042"/>
    </source>
</evidence>
<dbReference type="EMBL" id="JAOPHQ010005125">
    <property type="protein sequence ID" value="KAK0136817.1"/>
    <property type="molecule type" value="Genomic_DNA"/>
</dbReference>
<feature type="compositionally biased region" description="Gly residues" evidence="2">
    <location>
        <begin position="91"/>
        <end position="117"/>
    </location>
</feature>
<organism evidence="4 5">
    <name type="scientific">Merluccius polli</name>
    <name type="common">Benguela hake</name>
    <name type="synonym">Merluccius cadenati</name>
    <dbReference type="NCBI Taxonomy" id="89951"/>
    <lineage>
        <taxon>Eukaryota</taxon>
        <taxon>Metazoa</taxon>
        <taxon>Chordata</taxon>
        <taxon>Craniata</taxon>
        <taxon>Vertebrata</taxon>
        <taxon>Euteleostomi</taxon>
        <taxon>Actinopterygii</taxon>
        <taxon>Neopterygii</taxon>
        <taxon>Teleostei</taxon>
        <taxon>Neoteleostei</taxon>
        <taxon>Acanthomorphata</taxon>
        <taxon>Zeiogadaria</taxon>
        <taxon>Gadariae</taxon>
        <taxon>Gadiformes</taxon>
        <taxon>Gadoidei</taxon>
        <taxon>Merlucciidae</taxon>
        <taxon>Merluccius</taxon>
    </lineage>
</organism>
<proteinExistence type="predicted"/>
<feature type="domain" description="C2H2-type" evidence="3">
    <location>
        <begin position="36"/>
        <end position="65"/>
    </location>
</feature>
<dbReference type="PANTHER" id="PTHR31912:SF36">
    <property type="entry name" value="C2H2-TYPE DOMAIN-CONTAINING PROTEIN"/>
    <property type="match status" value="1"/>
</dbReference>
<keyword evidence="1" id="KW-0862">Zinc</keyword>
<evidence type="ECO:0000256" key="2">
    <source>
        <dbReference type="SAM" id="MobiDB-lite"/>
    </source>
</evidence>
<evidence type="ECO:0000259" key="3">
    <source>
        <dbReference type="PROSITE" id="PS50157"/>
    </source>
</evidence>
<keyword evidence="1" id="KW-0863">Zinc-finger</keyword>
<accession>A0AA47MB44</accession>
<feature type="region of interest" description="Disordered" evidence="2">
    <location>
        <begin position="82"/>
        <end position="123"/>
    </location>
</feature>
<keyword evidence="5" id="KW-1185">Reference proteome</keyword>
<protein>
    <recommendedName>
        <fullName evidence="3">C2H2-type domain-containing protein</fullName>
    </recommendedName>
</protein>
<dbReference type="PANTHER" id="PTHR31912">
    <property type="entry name" value="IP13529P"/>
    <property type="match status" value="1"/>
</dbReference>
<reference evidence="4" key="1">
    <citation type="journal article" date="2023" name="Front. Mar. Sci.">
        <title>A new Merluccius polli reference genome to investigate the effects of global change in West African waters.</title>
        <authorList>
            <person name="Mateo J.L."/>
            <person name="Blanco-Fernandez C."/>
            <person name="Garcia-Vazquez E."/>
            <person name="Machado-Schiaffino G."/>
        </authorList>
    </citation>
    <scope>NUCLEOTIDE SEQUENCE</scope>
    <source>
        <strain evidence="4">C29</strain>
        <tissue evidence="4">Fin</tissue>
    </source>
</reference>
<dbReference type="PROSITE" id="PS00028">
    <property type="entry name" value="ZINC_FINGER_C2H2_1"/>
    <property type="match status" value="1"/>
</dbReference>
<dbReference type="Proteomes" id="UP001174136">
    <property type="component" value="Unassembled WGS sequence"/>
</dbReference>
<gene>
    <name evidence="4" type="ORF">N1851_026989</name>
</gene>